<dbReference type="Pfam" id="PF00534">
    <property type="entry name" value="Glycos_transf_1"/>
    <property type="match status" value="1"/>
</dbReference>
<dbReference type="RefSeq" id="WP_377327127.1">
    <property type="nucleotide sequence ID" value="NZ_JBHUMZ010000009.1"/>
</dbReference>
<dbReference type="EMBL" id="JBHUMZ010000009">
    <property type="protein sequence ID" value="MFD2637631.1"/>
    <property type="molecule type" value="Genomic_DNA"/>
</dbReference>
<dbReference type="PANTHER" id="PTHR12526">
    <property type="entry name" value="GLYCOSYLTRANSFERASE"/>
    <property type="match status" value="1"/>
</dbReference>
<accession>A0ABW5Q7C2</accession>
<name>A0ABW5Q7C2_9BACI</name>
<sequence length="503" mass="59193">MNYVVTTTLPPTFGGRTKALLKRTKLLVEKENYKFTLVTTNYNNDYEDIYQHYLDSNFVPKSVDFINIYDFLKSDQKKKKYPIINHKTEMQGYTVHKVEGKKRTYRYFKDGVYEMYKRFNHPNKNLKFIDYMSPNSSKRIKREEFDQEGYLHRKIYYKQNTLNKTQEIMFKKDGNAYVNRLFKGDPNNTVTSVVYFDKDETYFFDSESDFYKFCFEKIIQPNSQVISDARNLDQALIEMNTDNVKKIAVQHSTFHKLEDTSEVRGAYRYLLDYSKHIDYMVFLTEGQKENWEKICDYTANTVTIPHSIKLNETIDKKTNRDPNKFVIVSRLHPGKQIDHAIRAFAKASSSNPNIYLEIYGDGEEERKLNKLIKELNMENRIELKGRTNEPDLVFQSAHCSLFTSGFEGLGLTILESLNNGCPVISYDIKYGPSEMIVDDESGYLVEPNNIEDLTSHILKTAKRNDFNPRVPKKYSEERFINNWSELLGRPNNNFFIDKLKKIL</sequence>
<evidence type="ECO:0000313" key="2">
    <source>
        <dbReference type="EMBL" id="MFD2637631.1"/>
    </source>
</evidence>
<keyword evidence="3" id="KW-1185">Reference proteome</keyword>
<dbReference type="InterPro" id="IPR001296">
    <property type="entry name" value="Glyco_trans_1"/>
</dbReference>
<comment type="caution">
    <text evidence="2">The sequence shown here is derived from an EMBL/GenBank/DDBJ whole genome shotgun (WGS) entry which is preliminary data.</text>
</comment>
<reference evidence="3" key="1">
    <citation type="journal article" date="2019" name="Int. J. Syst. Evol. Microbiol.">
        <title>The Global Catalogue of Microorganisms (GCM) 10K type strain sequencing project: providing services to taxonomists for standard genome sequencing and annotation.</title>
        <authorList>
            <consortium name="The Broad Institute Genomics Platform"/>
            <consortium name="The Broad Institute Genome Sequencing Center for Infectious Disease"/>
            <person name="Wu L."/>
            <person name="Ma J."/>
        </authorList>
    </citation>
    <scope>NUCLEOTIDE SEQUENCE [LARGE SCALE GENOMIC DNA]</scope>
    <source>
        <strain evidence="3">TISTR 1571</strain>
    </source>
</reference>
<organism evidence="2 3">
    <name type="scientific">Piscibacillus salipiscarius</name>
    <dbReference type="NCBI Taxonomy" id="299480"/>
    <lineage>
        <taxon>Bacteria</taxon>
        <taxon>Bacillati</taxon>
        <taxon>Bacillota</taxon>
        <taxon>Bacilli</taxon>
        <taxon>Bacillales</taxon>
        <taxon>Bacillaceae</taxon>
        <taxon>Piscibacillus</taxon>
    </lineage>
</organism>
<feature type="domain" description="Glycosyl transferase family 1" evidence="1">
    <location>
        <begin position="316"/>
        <end position="464"/>
    </location>
</feature>
<evidence type="ECO:0000313" key="3">
    <source>
        <dbReference type="Proteomes" id="UP001597452"/>
    </source>
</evidence>
<gene>
    <name evidence="2" type="ORF">ACFSW4_01940</name>
</gene>
<dbReference type="EC" id="2.4.-.-" evidence="2"/>
<evidence type="ECO:0000259" key="1">
    <source>
        <dbReference type="Pfam" id="PF00534"/>
    </source>
</evidence>
<proteinExistence type="predicted"/>
<keyword evidence="2" id="KW-0808">Transferase</keyword>
<keyword evidence="2" id="KW-0328">Glycosyltransferase</keyword>
<dbReference type="SUPFAM" id="SSF53756">
    <property type="entry name" value="UDP-Glycosyltransferase/glycogen phosphorylase"/>
    <property type="match status" value="1"/>
</dbReference>
<dbReference type="GO" id="GO:0016757">
    <property type="term" value="F:glycosyltransferase activity"/>
    <property type="evidence" value="ECO:0007669"/>
    <property type="project" value="UniProtKB-KW"/>
</dbReference>
<dbReference type="Gene3D" id="3.40.50.2000">
    <property type="entry name" value="Glycogen Phosphorylase B"/>
    <property type="match status" value="2"/>
</dbReference>
<dbReference type="PANTHER" id="PTHR12526:SF630">
    <property type="entry name" value="GLYCOSYLTRANSFERASE"/>
    <property type="match status" value="1"/>
</dbReference>
<dbReference type="Proteomes" id="UP001597452">
    <property type="component" value="Unassembled WGS sequence"/>
</dbReference>
<protein>
    <submittedName>
        <fullName evidence="2">Glycosyltransferase</fullName>
        <ecNumber evidence="2">2.4.-.-</ecNumber>
    </submittedName>
</protein>